<dbReference type="RefSeq" id="XP_025371494.1">
    <property type="nucleotide sequence ID" value="XM_025512307.1"/>
</dbReference>
<reference evidence="1 2" key="1">
    <citation type="journal article" date="2018" name="Mol. Biol. Evol.">
        <title>Broad Genomic Sampling Reveals a Smut Pathogenic Ancestry of the Fungal Clade Ustilaginomycotina.</title>
        <authorList>
            <person name="Kijpornyongpan T."/>
            <person name="Mondo S.J."/>
            <person name="Barry K."/>
            <person name="Sandor L."/>
            <person name="Lee J."/>
            <person name="Lipzen A."/>
            <person name="Pangilinan J."/>
            <person name="LaButti K."/>
            <person name="Hainaut M."/>
            <person name="Henrissat B."/>
            <person name="Grigoriev I.V."/>
            <person name="Spatafora J.W."/>
            <person name="Aime M.C."/>
        </authorList>
    </citation>
    <scope>NUCLEOTIDE SEQUENCE [LARGE SCALE GENOMIC DNA]</scope>
    <source>
        <strain evidence="1 2">MCA 4658</strain>
    </source>
</reference>
<proteinExistence type="predicted"/>
<evidence type="ECO:0000313" key="2">
    <source>
        <dbReference type="Proteomes" id="UP000245783"/>
    </source>
</evidence>
<gene>
    <name evidence="1" type="ORF">IE81DRAFT_30467</name>
</gene>
<dbReference type="InParanoid" id="A0A316W461"/>
<dbReference type="GeneID" id="37034177"/>
<organism evidence="1 2">
    <name type="scientific">Ceraceosorus guamensis</name>
    <dbReference type="NCBI Taxonomy" id="1522189"/>
    <lineage>
        <taxon>Eukaryota</taxon>
        <taxon>Fungi</taxon>
        <taxon>Dikarya</taxon>
        <taxon>Basidiomycota</taxon>
        <taxon>Ustilaginomycotina</taxon>
        <taxon>Exobasidiomycetes</taxon>
        <taxon>Ceraceosorales</taxon>
        <taxon>Ceraceosoraceae</taxon>
        <taxon>Ceraceosorus</taxon>
    </lineage>
</organism>
<dbReference type="Proteomes" id="UP000245783">
    <property type="component" value="Unassembled WGS sequence"/>
</dbReference>
<protein>
    <submittedName>
        <fullName evidence="1">Uncharacterized protein</fullName>
    </submittedName>
</protein>
<dbReference type="EMBL" id="KZ819362">
    <property type="protein sequence ID" value="PWN44334.1"/>
    <property type="molecule type" value="Genomic_DNA"/>
</dbReference>
<name>A0A316W461_9BASI</name>
<sequence length="155" mass="17368">MRAVSDASERQLSPFSVALRSLLSFRDPRLHVARIQQLLVSPMATHPSGHCLPLYELSNVWFPDVPLPEEHPSHRLFGDYSSHTGTFQRFHVRVIEDTSRSLCLQLSQTNSISFLALQSTAHGNAFRLLIPATARADSIDSIPFSWLCVDNDSVL</sequence>
<dbReference type="AlphaFoldDB" id="A0A316W461"/>
<keyword evidence="2" id="KW-1185">Reference proteome</keyword>
<evidence type="ECO:0000313" key="1">
    <source>
        <dbReference type="EMBL" id="PWN44334.1"/>
    </source>
</evidence>
<accession>A0A316W461</accession>